<sequence>MKVLYPTNIELDIDSLVGFLADFVPYDTTVKIPDEHLDAVVLITWMTKHLDYAAQNMKSLRWIQALASGPNDILDANFDRTRVTITTGSGTHDVMVAEHTLAMVLNSCRRLYEMRDFQNRLEWPGHLGGAYPAGKFKTLRGSQVLIWGFGGIAKALAPHLTLLGAHVRGIARSRGVRGGIEVFDEHELPRLLSETDCLIMILPGSSSTVDALNAERIQSLPNHAWVINVGRGISVDEDALAEALETGKLGGAALDVFKTEPLPQSSRLWMTPNLLLSPHAAGGRPEGCTELIAYNLRMFLAGRPMKNVI</sequence>
<dbReference type="Gene3D" id="3.40.50.720">
    <property type="entry name" value="NAD(P)-binding Rossmann-like Domain"/>
    <property type="match status" value="2"/>
</dbReference>
<dbReference type="OrthoDB" id="298012at2759"/>
<evidence type="ECO:0000256" key="2">
    <source>
        <dbReference type="ARBA" id="ARBA00023027"/>
    </source>
</evidence>
<dbReference type="PANTHER" id="PTHR43333">
    <property type="entry name" value="2-HACID_DH_C DOMAIN-CONTAINING PROTEIN"/>
    <property type="match status" value="1"/>
</dbReference>
<dbReference type="AlphaFoldDB" id="A0A8K0WLT5"/>
<proteinExistence type="predicted"/>
<evidence type="ECO:0000259" key="3">
    <source>
        <dbReference type="Pfam" id="PF02826"/>
    </source>
</evidence>
<reference evidence="4" key="1">
    <citation type="journal article" date="2021" name="Nat. Commun.">
        <title>Genetic determinants of endophytism in the Arabidopsis root mycobiome.</title>
        <authorList>
            <person name="Mesny F."/>
            <person name="Miyauchi S."/>
            <person name="Thiergart T."/>
            <person name="Pickel B."/>
            <person name="Atanasova L."/>
            <person name="Karlsson M."/>
            <person name="Huettel B."/>
            <person name="Barry K.W."/>
            <person name="Haridas S."/>
            <person name="Chen C."/>
            <person name="Bauer D."/>
            <person name="Andreopoulos W."/>
            <person name="Pangilinan J."/>
            <person name="LaButti K."/>
            <person name="Riley R."/>
            <person name="Lipzen A."/>
            <person name="Clum A."/>
            <person name="Drula E."/>
            <person name="Henrissat B."/>
            <person name="Kohler A."/>
            <person name="Grigoriev I.V."/>
            <person name="Martin F.M."/>
            <person name="Hacquard S."/>
        </authorList>
    </citation>
    <scope>NUCLEOTIDE SEQUENCE</scope>
    <source>
        <strain evidence="4">MPI-CAGE-CH-0235</strain>
    </source>
</reference>
<evidence type="ECO:0000313" key="4">
    <source>
        <dbReference type="EMBL" id="KAH7309188.1"/>
    </source>
</evidence>
<comment type="caution">
    <text evidence="4">The sequence shown here is derived from an EMBL/GenBank/DDBJ whole genome shotgun (WGS) entry which is preliminary data.</text>
</comment>
<dbReference type="EMBL" id="JAGPNK010000014">
    <property type="protein sequence ID" value="KAH7309188.1"/>
    <property type="molecule type" value="Genomic_DNA"/>
</dbReference>
<evidence type="ECO:0000256" key="1">
    <source>
        <dbReference type="ARBA" id="ARBA00023002"/>
    </source>
</evidence>
<dbReference type="SUPFAM" id="SSF51735">
    <property type="entry name" value="NAD(P)-binding Rossmann-fold domains"/>
    <property type="match status" value="1"/>
</dbReference>
<accession>A0A8K0WLT5</accession>
<dbReference type="InterPro" id="IPR036291">
    <property type="entry name" value="NAD(P)-bd_dom_sf"/>
</dbReference>
<dbReference type="Proteomes" id="UP000813444">
    <property type="component" value="Unassembled WGS sequence"/>
</dbReference>
<dbReference type="GO" id="GO:0051287">
    <property type="term" value="F:NAD binding"/>
    <property type="evidence" value="ECO:0007669"/>
    <property type="project" value="InterPro"/>
</dbReference>
<feature type="domain" description="D-isomer specific 2-hydroxyacid dehydrogenase NAD-binding" evidence="3">
    <location>
        <begin position="101"/>
        <end position="281"/>
    </location>
</feature>
<gene>
    <name evidence="4" type="ORF">B0I35DRAFT_359970</name>
</gene>
<organism evidence="4 5">
    <name type="scientific">Stachybotrys elegans</name>
    <dbReference type="NCBI Taxonomy" id="80388"/>
    <lineage>
        <taxon>Eukaryota</taxon>
        <taxon>Fungi</taxon>
        <taxon>Dikarya</taxon>
        <taxon>Ascomycota</taxon>
        <taxon>Pezizomycotina</taxon>
        <taxon>Sordariomycetes</taxon>
        <taxon>Hypocreomycetidae</taxon>
        <taxon>Hypocreales</taxon>
        <taxon>Stachybotryaceae</taxon>
        <taxon>Stachybotrys</taxon>
    </lineage>
</organism>
<dbReference type="InterPro" id="IPR006140">
    <property type="entry name" value="D-isomer_DH_NAD-bd"/>
</dbReference>
<protein>
    <submittedName>
        <fullName evidence="4">D-isomer specific 2-hydroxyacid dehydrogenase</fullName>
    </submittedName>
</protein>
<keyword evidence="5" id="KW-1185">Reference proteome</keyword>
<name>A0A8K0WLT5_9HYPO</name>
<evidence type="ECO:0000313" key="5">
    <source>
        <dbReference type="Proteomes" id="UP000813444"/>
    </source>
</evidence>
<dbReference type="SUPFAM" id="SSF52283">
    <property type="entry name" value="Formate/glycerate dehydrogenase catalytic domain-like"/>
    <property type="match status" value="1"/>
</dbReference>
<keyword evidence="1" id="KW-0560">Oxidoreductase</keyword>
<dbReference type="PANTHER" id="PTHR43333:SF1">
    <property type="entry name" value="D-ISOMER SPECIFIC 2-HYDROXYACID DEHYDROGENASE NAD-BINDING DOMAIN-CONTAINING PROTEIN"/>
    <property type="match status" value="1"/>
</dbReference>
<dbReference type="GO" id="GO:0016491">
    <property type="term" value="F:oxidoreductase activity"/>
    <property type="evidence" value="ECO:0007669"/>
    <property type="project" value="UniProtKB-KW"/>
</dbReference>
<keyword evidence="2" id="KW-0520">NAD</keyword>
<dbReference type="Pfam" id="PF02826">
    <property type="entry name" value="2-Hacid_dh_C"/>
    <property type="match status" value="1"/>
</dbReference>